<evidence type="ECO:0000313" key="2">
    <source>
        <dbReference type="Proteomes" id="UP000026962"/>
    </source>
</evidence>
<accession>A0A0E0KH83</accession>
<name>A0A0E0KH83_ORYPU</name>
<proteinExistence type="predicted"/>
<dbReference type="HOGENOM" id="CLU_2626231_0_0_1"/>
<dbReference type="Gramene" id="OPUNC03G26350.1">
    <property type="protein sequence ID" value="OPUNC03G26350.1"/>
    <property type="gene ID" value="OPUNC03G26350"/>
</dbReference>
<protein>
    <submittedName>
        <fullName evidence="1">Uncharacterized protein</fullName>
    </submittedName>
</protein>
<dbReference type="AlphaFoldDB" id="A0A0E0KH83"/>
<organism evidence="1">
    <name type="scientific">Oryza punctata</name>
    <name type="common">Red rice</name>
    <dbReference type="NCBI Taxonomy" id="4537"/>
    <lineage>
        <taxon>Eukaryota</taxon>
        <taxon>Viridiplantae</taxon>
        <taxon>Streptophyta</taxon>
        <taxon>Embryophyta</taxon>
        <taxon>Tracheophyta</taxon>
        <taxon>Spermatophyta</taxon>
        <taxon>Magnoliopsida</taxon>
        <taxon>Liliopsida</taxon>
        <taxon>Poales</taxon>
        <taxon>Poaceae</taxon>
        <taxon>BOP clade</taxon>
        <taxon>Oryzoideae</taxon>
        <taxon>Oryzeae</taxon>
        <taxon>Oryzinae</taxon>
        <taxon>Oryza</taxon>
    </lineage>
</organism>
<dbReference type="EnsemblPlants" id="OPUNC03G26350.1">
    <property type="protein sequence ID" value="OPUNC03G26350.1"/>
    <property type="gene ID" value="OPUNC03G26350"/>
</dbReference>
<evidence type="ECO:0000313" key="1">
    <source>
        <dbReference type="EnsemblPlants" id="OPUNC03G26350.1"/>
    </source>
</evidence>
<reference evidence="1" key="2">
    <citation type="submission" date="2018-05" db="EMBL/GenBank/DDBJ databases">
        <title>OpunRS2 (Oryza punctata Reference Sequence Version 2).</title>
        <authorList>
            <person name="Zhang J."/>
            <person name="Kudrna D."/>
            <person name="Lee S."/>
            <person name="Talag J."/>
            <person name="Welchert J."/>
            <person name="Wing R.A."/>
        </authorList>
    </citation>
    <scope>NUCLEOTIDE SEQUENCE [LARGE SCALE GENOMIC DNA]</scope>
</reference>
<keyword evidence="2" id="KW-1185">Reference proteome</keyword>
<sequence length="78" mass="8709">MTSLLANPVSLSCTACSTLYVAAQAITANPKGRARATRVMPHDLPLCDVHCRCRHRDRGMIAIVEEEKRKMERGWSKV</sequence>
<dbReference type="Proteomes" id="UP000026962">
    <property type="component" value="Chromosome 3"/>
</dbReference>
<reference evidence="1" key="1">
    <citation type="submission" date="2015-04" db="UniProtKB">
        <authorList>
            <consortium name="EnsemblPlants"/>
        </authorList>
    </citation>
    <scope>IDENTIFICATION</scope>
</reference>